<evidence type="ECO:0000313" key="1">
    <source>
        <dbReference type="EMBL" id="KAK3797004.1"/>
    </source>
</evidence>
<name>A0AAE1AZI2_9GAST</name>
<dbReference type="Proteomes" id="UP001283361">
    <property type="component" value="Unassembled WGS sequence"/>
</dbReference>
<evidence type="ECO:0000313" key="2">
    <source>
        <dbReference type="Proteomes" id="UP001283361"/>
    </source>
</evidence>
<sequence>MDVGRRAVETARVNVGRAGVTSHFQAASLGVFVGLQGLLEQPGFQARNITASWAVGRVMGGRDCCWVFVYRQHTRRVKPARERTVAQGSCCLLMSGTEPSNRETVVDILGSKATLYF</sequence>
<dbReference type="EMBL" id="JAWDGP010000819">
    <property type="protein sequence ID" value="KAK3797004.1"/>
    <property type="molecule type" value="Genomic_DNA"/>
</dbReference>
<gene>
    <name evidence="1" type="ORF">RRG08_055060</name>
</gene>
<comment type="caution">
    <text evidence="1">The sequence shown here is derived from an EMBL/GenBank/DDBJ whole genome shotgun (WGS) entry which is preliminary data.</text>
</comment>
<accession>A0AAE1AZI2</accession>
<reference evidence="1" key="1">
    <citation type="journal article" date="2023" name="G3 (Bethesda)">
        <title>A reference genome for the long-term kleptoplast-retaining sea slug Elysia crispata morphotype clarki.</title>
        <authorList>
            <person name="Eastman K.E."/>
            <person name="Pendleton A.L."/>
            <person name="Shaikh M.A."/>
            <person name="Suttiyut T."/>
            <person name="Ogas R."/>
            <person name="Tomko P."/>
            <person name="Gavelis G."/>
            <person name="Widhalm J.R."/>
            <person name="Wisecaver J.H."/>
        </authorList>
    </citation>
    <scope>NUCLEOTIDE SEQUENCE</scope>
    <source>
        <strain evidence="1">ECLA1</strain>
    </source>
</reference>
<dbReference type="AlphaFoldDB" id="A0AAE1AZI2"/>
<protein>
    <submittedName>
        <fullName evidence="1">Uncharacterized protein</fullName>
    </submittedName>
</protein>
<keyword evidence="2" id="KW-1185">Reference proteome</keyword>
<organism evidence="1 2">
    <name type="scientific">Elysia crispata</name>
    <name type="common">lettuce slug</name>
    <dbReference type="NCBI Taxonomy" id="231223"/>
    <lineage>
        <taxon>Eukaryota</taxon>
        <taxon>Metazoa</taxon>
        <taxon>Spiralia</taxon>
        <taxon>Lophotrochozoa</taxon>
        <taxon>Mollusca</taxon>
        <taxon>Gastropoda</taxon>
        <taxon>Heterobranchia</taxon>
        <taxon>Euthyneura</taxon>
        <taxon>Panpulmonata</taxon>
        <taxon>Sacoglossa</taxon>
        <taxon>Placobranchoidea</taxon>
        <taxon>Plakobranchidae</taxon>
        <taxon>Elysia</taxon>
    </lineage>
</organism>
<proteinExistence type="predicted"/>